<dbReference type="PROSITE" id="PS01124">
    <property type="entry name" value="HTH_ARAC_FAMILY_2"/>
    <property type="match status" value="1"/>
</dbReference>
<reference evidence="5" key="1">
    <citation type="submission" date="2018-02" db="EMBL/GenBank/DDBJ databases">
        <authorList>
            <person name="Kim S.-K."/>
            <person name="Jung H.-I."/>
            <person name="Lee S.-W."/>
        </authorList>
    </citation>
    <scope>NUCLEOTIDE SEQUENCE</scope>
    <source>
        <strain evidence="5">SK3146</strain>
    </source>
</reference>
<dbReference type="EMBL" id="CP027059">
    <property type="protein sequence ID" value="UQZ82592.1"/>
    <property type="molecule type" value="Genomic_DNA"/>
</dbReference>
<keyword evidence="2" id="KW-0238">DNA-binding</keyword>
<evidence type="ECO:0000313" key="6">
    <source>
        <dbReference type="Proteomes" id="UP001057134"/>
    </source>
</evidence>
<protein>
    <submittedName>
        <fullName evidence="5">HTH-type transcriptional activator Btr</fullName>
    </submittedName>
</protein>
<evidence type="ECO:0000259" key="4">
    <source>
        <dbReference type="PROSITE" id="PS01124"/>
    </source>
</evidence>
<dbReference type="SUPFAM" id="SSF46689">
    <property type="entry name" value="Homeodomain-like"/>
    <property type="match status" value="2"/>
</dbReference>
<dbReference type="Pfam" id="PF02311">
    <property type="entry name" value="AraC_binding"/>
    <property type="match status" value="1"/>
</dbReference>
<dbReference type="InterPro" id="IPR018062">
    <property type="entry name" value="HTH_AraC-typ_CS"/>
</dbReference>
<dbReference type="Proteomes" id="UP001057134">
    <property type="component" value="Chromosome"/>
</dbReference>
<dbReference type="InterPro" id="IPR020449">
    <property type="entry name" value="Tscrpt_reg_AraC-type_HTH"/>
</dbReference>
<dbReference type="InterPro" id="IPR009057">
    <property type="entry name" value="Homeodomain-like_sf"/>
</dbReference>
<dbReference type="InterPro" id="IPR037923">
    <property type="entry name" value="HTH-like"/>
</dbReference>
<sequence>MADYKRTNLNQTIAIESLITMYYFEFGKNYVFSGERHDFWEIVYVDKGEVEVLADSRRHILGQGTIIFHKPNEFHSFYAHKDTAPNLIVVTFDCRSEAMKYFEDRVISLGDTERNLLAQIVKEGAEAFYLPFRYPLFSIRRDDALIGSEQLIKLYLETLLIRLLRRNLPESAKPVLSSASREKDNQNLTVRIIQFLEEHADGNPTLEEISASLHIAKTRLKDIFKKETGYSIKEYFAKLKIEKAKQLIRGESSSMTEIARQLGFSSVHYFSKAYKKATGMSPTEYSRTVRARM</sequence>
<feature type="domain" description="HTH araC/xylS-type" evidence="4">
    <location>
        <begin position="190"/>
        <end position="288"/>
    </location>
</feature>
<evidence type="ECO:0000256" key="3">
    <source>
        <dbReference type="ARBA" id="ARBA00023163"/>
    </source>
</evidence>
<evidence type="ECO:0000256" key="1">
    <source>
        <dbReference type="ARBA" id="ARBA00023015"/>
    </source>
</evidence>
<dbReference type="SMART" id="SM00342">
    <property type="entry name" value="HTH_ARAC"/>
    <property type="match status" value="1"/>
</dbReference>
<dbReference type="Gene3D" id="2.60.120.10">
    <property type="entry name" value="Jelly Rolls"/>
    <property type="match status" value="1"/>
</dbReference>
<accession>A0ABY4RK44</accession>
<dbReference type="SUPFAM" id="SSF51215">
    <property type="entry name" value="Regulatory protein AraC"/>
    <property type="match status" value="1"/>
</dbReference>
<keyword evidence="6" id="KW-1185">Reference proteome</keyword>
<dbReference type="PRINTS" id="PR00032">
    <property type="entry name" value="HTHARAC"/>
</dbReference>
<name>A0ABY4RK44_9BACL</name>
<dbReference type="InterPro" id="IPR018060">
    <property type="entry name" value="HTH_AraC"/>
</dbReference>
<keyword evidence="3" id="KW-0804">Transcription</keyword>
<dbReference type="PANTHER" id="PTHR43280:SF2">
    <property type="entry name" value="HTH-TYPE TRANSCRIPTIONAL REGULATOR EXSA"/>
    <property type="match status" value="1"/>
</dbReference>
<dbReference type="Pfam" id="PF12833">
    <property type="entry name" value="HTH_18"/>
    <property type="match status" value="1"/>
</dbReference>
<dbReference type="Gene3D" id="1.10.10.60">
    <property type="entry name" value="Homeodomain-like"/>
    <property type="match status" value="2"/>
</dbReference>
<evidence type="ECO:0000256" key="2">
    <source>
        <dbReference type="ARBA" id="ARBA00023125"/>
    </source>
</evidence>
<dbReference type="PROSITE" id="PS00041">
    <property type="entry name" value="HTH_ARAC_FAMILY_1"/>
    <property type="match status" value="1"/>
</dbReference>
<dbReference type="InterPro" id="IPR014710">
    <property type="entry name" value="RmlC-like_jellyroll"/>
</dbReference>
<keyword evidence="1" id="KW-0805">Transcription regulation</keyword>
<reference evidence="5" key="2">
    <citation type="journal article" date="2021" name="J Anim Sci Technol">
        <title>Complete genome sequence of Paenibacillus konkukensis sp. nov. SK3146 as a potential probiotic strain.</title>
        <authorList>
            <person name="Jung H.I."/>
            <person name="Park S."/>
            <person name="Niu K.M."/>
            <person name="Lee S.W."/>
            <person name="Kothari D."/>
            <person name="Yi K.J."/>
            <person name="Kim S.K."/>
        </authorList>
    </citation>
    <scope>NUCLEOTIDE SEQUENCE</scope>
    <source>
        <strain evidence="5">SK3146</strain>
    </source>
</reference>
<gene>
    <name evidence="5" type="primary">btr_8</name>
    <name evidence="5" type="ORF">SK3146_01750</name>
</gene>
<proteinExistence type="predicted"/>
<dbReference type="RefSeq" id="WP_249864712.1">
    <property type="nucleotide sequence ID" value="NZ_CP027059.1"/>
</dbReference>
<dbReference type="PANTHER" id="PTHR43280">
    <property type="entry name" value="ARAC-FAMILY TRANSCRIPTIONAL REGULATOR"/>
    <property type="match status" value="1"/>
</dbReference>
<dbReference type="InterPro" id="IPR003313">
    <property type="entry name" value="AraC-bd"/>
</dbReference>
<evidence type="ECO:0000313" key="5">
    <source>
        <dbReference type="EMBL" id="UQZ82592.1"/>
    </source>
</evidence>
<organism evidence="5 6">
    <name type="scientific">Paenibacillus konkukensis</name>
    <dbReference type="NCBI Taxonomy" id="2020716"/>
    <lineage>
        <taxon>Bacteria</taxon>
        <taxon>Bacillati</taxon>
        <taxon>Bacillota</taxon>
        <taxon>Bacilli</taxon>
        <taxon>Bacillales</taxon>
        <taxon>Paenibacillaceae</taxon>
        <taxon>Paenibacillus</taxon>
    </lineage>
</organism>